<evidence type="ECO:0000256" key="1">
    <source>
        <dbReference type="ARBA" id="ARBA00001913"/>
    </source>
</evidence>
<feature type="binding site" evidence="14">
    <location>
        <position position="469"/>
    </location>
    <ligand>
        <name>substrate</name>
    </ligand>
</feature>
<dbReference type="GO" id="GO:0046872">
    <property type="term" value="F:metal ion binding"/>
    <property type="evidence" value="ECO:0007669"/>
    <property type="project" value="UniProtKB-KW"/>
</dbReference>
<dbReference type="PROSITE" id="PS00801">
    <property type="entry name" value="TRANSKETOLASE_1"/>
    <property type="match status" value="1"/>
</dbReference>
<name>E7RUQ1_9BURK</name>
<dbReference type="InterPro" id="IPR009014">
    <property type="entry name" value="Transketo_C/PFOR_II"/>
</dbReference>
<evidence type="ECO:0000259" key="19">
    <source>
        <dbReference type="SMART" id="SM00861"/>
    </source>
</evidence>
<evidence type="ECO:0000256" key="12">
    <source>
        <dbReference type="NCBIfam" id="TIGR00232"/>
    </source>
</evidence>
<evidence type="ECO:0000256" key="18">
    <source>
        <dbReference type="SAM" id="MobiDB-lite"/>
    </source>
</evidence>
<evidence type="ECO:0000256" key="7">
    <source>
        <dbReference type="ARBA" id="ARBA00022723"/>
    </source>
</evidence>
<protein>
    <recommendedName>
        <fullName evidence="5 12">Transketolase</fullName>
        <ecNumber evidence="5 12">2.2.1.1</ecNumber>
    </recommendedName>
</protein>
<dbReference type="InterPro" id="IPR029061">
    <property type="entry name" value="THDP-binding"/>
</dbReference>
<dbReference type="Pfam" id="PF00456">
    <property type="entry name" value="Transketolase_N"/>
    <property type="match status" value="1"/>
</dbReference>
<keyword evidence="9 16" id="KW-0460">Magnesium</keyword>
<dbReference type="SUPFAM" id="SSF52922">
    <property type="entry name" value="TK C-terminal domain-like"/>
    <property type="match status" value="1"/>
</dbReference>
<dbReference type="InterPro" id="IPR033247">
    <property type="entry name" value="Transketolase_fam"/>
</dbReference>
<sequence>MTDHSFPTEAPATAELDFSPDEAGGETLPATEHVGWSDGVTEVDDVTLPDAQKPAEAFVATGWPAFPSPDTARRMANAIRVLSMDAIEKARSGHPGMPMGMADIAVALWGAHFKHDPAQPGWFDRDRFVLSNGHGSMLLYSLLHLTGYDLSIDDIKDFRQLHSKTPGHPEVGVTPGVETTTGPLGQGLANAVGMALAEKLLAAEFNRPGHDIVDHFTWVFAGDGCLMEGVSHEACALAAIWRLSKLVMLYDDNGISIDGDVKGWYRENVAERFAAYGWNVIDAVDGHDAWAVAQAIAQARDWGETGRPVVDGEGVGELRFAPTIIICKTVIGKGSPNRAGTAKAHGESLGAEEIAATRKALGWSEPPFEIPADLYAAWDATQVGAERHARWQDAFDAYAAQFPEEAAELERRMRGVLPADWEDIMDNLVMDTVMEAENIATRAASQRALNYLGPALPELLGGSADLTGSNLTAWKGVEMLRPSADNDADLNGGRHINYGVREFGMAAVMNGLALHGGFIPYGGTFLVFSDYARNALRVAALSKQRVIHVFTHDSIGLGEDGPTHQPVETAACLRLIPNMSVWRPADTVETAIAWQAAIENEEGPTCLLLSRQGLPFIEREVVDVDEIRRGAYLVHAPRAAKAVLIATGSEVSLALAAARQLADEGIRVRVVSMPSTTTFDKQDVAYKRRLLPDDLPRIAVEAGVTDFWWKYRPAAVVGIDRFGESAPASVLNQHFGMTADNVAATVRQVLGL</sequence>
<evidence type="ECO:0000256" key="13">
    <source>
        <dbReference type="PIRSR" id="PIRSR605478-1"/>
    </source>
</evidence>
<dbReference type="CDD" id="cd07033">
    <property type="entry name" value="TPP_PYR_DXS_TK_like"/>
    <property type="match status" value="1"/>
</dbReference>
<dbReference type="InterPro" id="IPR020826">
    <property type="entry name" value="Transketolase_BS"/>
</dbReference>
<evidence type="ECO:0000256" key="16">
    <source>
        <dbReference type="PIRSR" id="PIRSR605478-4"/>
    </source>
</evidence>
<feature type="site" description="Important for catalytic activity" evidence="17">
    <location>
        <position position="345"/>
    </location>
</feature>
<dbReference type="FunFam" id="3.40.50.970:FF:000003">
    <property type="entry name" value="Transketolase"/>
    <property type="match status" value="1"/>
</dbReference>
<dbReference type="Pfam" id="PF22613">
    <property type="entry name" value="Transketolase_C_1"/>
    <property type="match status" value="1"/>
</dbReference>
<dbReference type="AlphaFoldDB" id="E7RUQ1"/>
<accession>E7RUQ1</accession>
<organism evidence="20 21">
    <name type="scientific">Lautropia mirabilis ATCC 51599</name>
    <dbReference type="NCBI Taxonomy" id="887898"/>
    <lineage>
        <taxon>Bacteria</taxon>
        <taxon>Pseudomonadati</taxon>
        <taxon>Pseudomonadota</taxon>
        <taxon>Betaproteobacteria</taxon>
        <taxon>Burkholderiales</taxon>
        <taxon>Burkholderiaceae</taxon>
        <taxon>Lautropia</taxon>
    </lineage>
</organism>
<feature type="active site" description="Proton donor" evidence="13">
    <location>
        <position position="502"/>
    </location>
</feature>
<dbReference type="InterPro" id="IPR005478">
    <property type="entry name" value="Transketolase_bac-like"/>
</dbReference>
<evidence type="ECO:0000256" key="17">
    <source>
        <dbReference type="PIRSR" id="PIRSR605478-5"/>
    </source>
</evidence>
<feature type="binding site" evidence="14">
    <location>
        <position position="442"/>
    </location>
    <ligand>
        <name>substrate</name>
    </ligand>
</feature>
<feature type="binding site" evidence="15">
    <location>
        <begin position="182"/>
        <end position="184"/>
    </location>
    <ligand>
        <name>thiamine diphosphate</name>
        <dbReference type="ChEBI" id="CHEBI:58937"/>
    </ligand>
</feature>
<keyword evidence="8" id="KW-0106">Calcium</keyword>
<feature type="binding site" evidence="15">
    <location>
        <position position="528"/>
    </location>
    <ligand>
        <name>thiamine diphosphate</name>
        <dbReference type="ChEBI" id="CHEBI:58937"/>
    </ligand>
</feature>
<evidence type="ECO:0000256" key="14">
    <source>
        <dbReference type="PIRSR" id="PIRSR605478-2"/>
    </source>
</evidence>
<dbReference type="Proteomes" id="UP000011021">
    <property type="component" value="Unassembled WGS sequence"/>
</dbReference>
<dbReference type="Pfam" id="PF02779">
    <property type="entry name" value="Transket_pyr"/>
    <property type="match status" value="1"/>
</dbReference>
<dbReference type="eggNOG" id="COG0021">
    <property type="taxonomic scope" value="Bacteria"/>
</dbReference>
<dbReference type="CDD" id="cd02012">
    <property type="entry name" value="TPP_TK"/>
    <property type="match status" value="1"/>
</dbReference>
<feature type="binding site" evidence="15">
    <location>
        <position position="345"/>
    </location>
    <ligand>
        <name>thiamine diphosphate</name>
        <dbReference type="ChEBI" id="CHEBI:58937"/>
    </ligand>
</feature>
<feature type="site" description="Important for catalytic activity" evidence="17">
    <location>
        <position position="94"/>
    </location>
</feature>
<comment type="similarity">
    <text evidence="3">Belongs to the transketolase family.</text>
</comment>
<evidence type="ECO:0000256" key="10">
    <source>
        <dbReference type="ARBA" id="ARBA00023052"/>
    </source>
</evidence>
<comment type="cofactor">
    <cofactor evidence="16">
        <name>Mg(2+)</name>
        <dbReference type="ChEBI" id="CHEBI:18420"/>
    </cofactor>
    <text evidence="16">Binds 1 Mg(2+) ion per subunit. Can also utilize other divalent metal cations, such as Ca(2+), Mn(2+) and Co(2+).</text>
</comment>
<feature type="region of interest" description="Disordered" evidence="18">
    <location>
        <begin position="1"/>
        <end position="38"/>
    </location>
</feature>
<evidence type="ECO:0000256" key="15">
    <source>
        <dbReference type="PIRSR" id="PIRSR605478-3"/>
    </source>
</evidence>
<keyword evidence="10 15" id="KW-0786">Thiamine pyrophosphate</keyword>
<feature type="binding site" evidence="15">
    <location>
        <position position="253"/>
    </location>
    <ligand>
        <name>thiamine diphosphate</name>
        <dbReference type="ChEBI" id="CHEBI:58937"/>
    </ligand>
</feature>
<evidence type="ECO:0000256" key="8">
    <source>
        <dbReference type="ARBA" id="ARBA00022837"/>
    </source>
</evidence>
<feature type="binding site" evidence="16">
    <location>
        <position position="253"/>
    </location>
    <ligand>
        <name>Mg(2+)</name>
        <dbReference type="ChEBI" id="CHEBI:18420"/>
    </ligand>
</feature>
<dbReference type="HOGENOM" id="CLU_009227_0_0_4"/>
<comment type="subunit">
    <text evidence="4">Homodimer.</text>
</comment>
<evidence type="ECO:0000256" key="11">
    <source>
        <dbReference type="ARBA" id="ARBA00049473"/>
    </source>
</evidence>
<feature type="binding site" evidence="14">
    <location>
        <position position="94"/>
    </location>
    <ligand>
        <name>substrate</name>
    </ligand>
</feature>
<feature type="binding site" evidence="14">
    <location>
        <position position="560"/>
    </location>
    <ligand>
        <name>substrate</name>
    </ligand>
</feature>
<comment type="caution">
    <text evidence="20">The sequence shown here is derived from an EMBL/GenBank/DDBJ whole genome shotgun (WGS) entry which is preliminary data.</text>
</comment>
<dbReference type="Gene3D" id="3.40.50.920">
    <property type="match status" value="1"/>
</dbReference>
<keyword evidence="6 20" id="KW-0808">Transferase</keyword>
<dbReference type="EMBL" id="AEQP01000001">
    <property type="protein sequence ID" value="EFV96034.1"/>
    <property type="molecule type" value="Genomic_DNA"/>
</dbReference>
<evidence type="ECO:0000256" key="6">
    <source>
        <dbReference type="ARBA" id="ARBA00022679"/>
    </source>
</evidence>
<dbReference type="GO" id="GO:0004802">
    <property type="term" value="F:transketolase activity"/>
    <property type="evidence" value="ECO:0007669"/>
    <property type="project" value="UniProtKB-UniRule"/>
</dbReference>
<comment type="cofactor">
    <cofactor evidence="2">
        <name>Co(2+)</name>
        <dbReference type="ChEBI" id="CHEBI:48828"/>
    </cofactor>
</comment>
<feature type="binding site" evidence="16">
    <location>
        <position position="223"/>
    </location>
    <ligand>
        <name>Mg(2+)</name>
        <dbReference type="ChEBI" id="CHEBI:18420"/>
    </ligand>
</feature>
<comment type="catalytic activity">
    <reaction evidence="11">
        <text>D-sedoheptulose 7-phosphate + D-glyceraldehyde 3-phosphate = aldehydo-D-ribose 5-phosphate + D-xylulose 5-phosphate</text>
        <dbReference type="Rhea" id="RHEA:10508"/>
        <dbReference type="ChEBI" id="CHEBI:57483"/>
        <dbReference type="ChEBI" id="CHEBI:57737"/>
        <dbReference type="ChEBI" id="CHEBI:58273"/>
        <dbReference type="ChEBI" id="CHEBI:59776"/>
        <dbReference type="EC" id="2.2.1.1"/>
    </reaction>
</comment>
<feature type="binding site" evidence="15">
    <location>
        <position position="134"/>
    </location>
    <ligand>
        <name>thiamine diphosphate</name>
        <dbReference type="ChEBI" id="CHEBI:58937"/>
    </ligand>
</feature>
<keyword evidence="7 16" id="KW-0479">Metal-binding</keyword>
<evidence type="ECO:0000256" key="9">
    <source>
        <dbReference type="ARBA" id="ARBA00022842"/>
    </source>
</evidence>
<dbReference type="SMART" id="SM00861">
    <property type="entry name" value="Transket_pyr"/>
    <property type="match status" value="1"/>
</dbReference>
<dbReference type="Gene3D" id="3.40.50.970">
    <property type="match status" value="2"/>
</dbReference>
<feature type="binding site" evidence="14">
    <location>
        <position position="611"/>
    </location>
    <ligand>
        <name>substrate</name>
    </ligand>
</feature>
<evidence type="ECO:0000313" key="21">
    <source>
        <dbReference type="Proteomes" id="UP000011021"/>
    </source>
</evidence>
<keyword evidence="21" id="KW-1185">Reference proteome</keyword>
<feature type="domain" description="Transketolase-like pyrimidine-binding" evidence="19">
    <location>
        <begin position="439"/>
        <end position="616"/>
    </location>
</feature>
<dbReference type="GO" id="GO:0005829">
    <property type="term" value="C:cytosol"/>
    <property type="evidence" value="ECO:0007669"/>
    <property type="project" value="TreeGrafter"/>
</dbReference>
<dbReference type="NCBIfam" id="TIGR00232">
    <property type="entry name" value="tktlase_bact"/>
    <property type="match status" value="1"/>
</dbReference>
<reference evidence="20 21" key="1">
    <citation type="submission" date="2010-12" db="EMBL/GenBank/DDBJ databases">
        <authorList>
            <person name="Muzny D."/>
            <person name="Qin X."/>
            <person name="Deng J."/>
            <person name="Jiang H."/>
            <person name="Liu Y."/>
            <person name="Qu J."/>
            <person name="Song X.-Z."/>
            <person name="Zhang L."/>
            <person name="Thornton R."/>
            <person name="Coyle M."/>
            <person name="Francisco L."/>
            <person name="Jackson L."/>
            <person name="Javaid M."/>
            <person name="Korchina V."/>
            <person name="Kovar C."/>
            <person name="Mata R."/>
            <person name="Mathew T."/>
            <person name="Ngo R."/>
            <person name="Nguyen L."/>
            <person name="Nguyen N."/>
            <person name="Okwuonu G."/>
            <person name="Ongeri F."/>
            <person name="Pham C."/>
            <person name="Simmons D."/>
            <person name="Wilczek-Boney K."/>
            <person name="Hale W."/>
            <person name="Jakkamsetti A."/>
            <person name="Pham P."/>
            <person name="Ruth R."/>
            <person name="San Lucas F."/>
            <person name="Warren J."/>
            <person name="Zhang J."/>
            <person name="Zhao Z."/>
            <person name="Zhou C."/>
            <person name="Zhu D."/>
            <person name="Lee S."/>
            <person name="Bess C."/>
            <person name="Blankenburg K."/>
            <person name="Forbes L."/>
            <person name="Fu Q."/>
            <person name="Gubbala S."/>
            <person name="Hirani K."/>
            <person name="Jayaseelan J.C."/>
            <person name="Lara F."/>
            <person name="Munidasa M."/>
            <person name="Palculict T."/>
            <person name="Patil S."/>
            <person name="Pu L.-L."/>
            <person name="Saada N."/>
            <person name="Tang L."/>
            <person name="Weissenberger G."/>
            <person name="Zhu Y."/>
            <person name="Hemphill L."/>
            <person name="Shang Y."/>
            <person name="Youmans B."/>
            <person name="Ayvaz T."/>
            <person name="Ross M."/>
            <person name="Santibanez J."/>
            <person name="Aqrawi P."/>
            <person name="Gross S."/>
            <person name="Joshi V."/>
            <person name="Fowler G."/>
            <person name="Nazareth L."/>
            <person name="Reid J."/>
            <person name="Worley K."/>
            <person name="Petrosino J."/>
            <person name="Highlander S."/>
            <person name="Gibbs R."/>
        </authorList>
    </citation>
    <scope>NUCLEOTIDE SEQUENCE [LARGE SCALE GENOMIC DNA]</scope>
    <source>
        <strain evidence="20 21">ATCC 51599</strain>
    </source>
</reference>
<dbReference type="PANTHER" id="PTHR43522">
    <property type="entry name" value="TRANSKETOLASE"/>
    <property type="match status" value="1"/>
</dbReference>
<dbReference type="InterPro" id="IPR049557">
    <property type="entry name" value="Transketolase_CS"/>
</dbReference>
<feature type="binding site" evidence="14">
    <location>
        <position position="564"/>
    </location>
    <ligand>
        <name>substrate</name>
    </ligand>
</feature>
<feature type="binding site" evidence="14">
    <location>
        <position position="345"/>
    </location>
    <ligand>
        <name>substrate</name>
    </ligand>
</feature>
<feature type="binding site" evidence="14">
    <location>
        <position position="552"/>
    </location>
    <ligand>
        <name>substrate</name>
    </ligand>
</feature>
<dbReference type="FunFam" id="3.40.50.920:FF:000003">
    <property type="entry name" value="Transketolase"/>
    <property type="match status" value="1"/>
</dbReference>
<dbReference type="InterPro" id="IPR055152">
    <property type="entry name" value="Transketolase-like_C_2"/>
</dbReference>
<dbReference type="InterPro" id="IPR005474">
    <property type="entry name" value="Transketolase_N"/>
</dbReference>
<dbReference type="InterPro" id="IPR005475">
    <property type="entry name" value="Transketolase-like_Pyr-bd"/>
</dbReference>
<dbReference type="PROSITE" id="PS00802">
    <property type="entry name" value="TRANSKETOLASE_2"/>
    <property type="match status" value="1"/>
</dbReference>
<evidence type="ECO:0000256" key="4">
    <source>
        <dbReference type="ARBA" id="ARBA00011738"/>
    </source>
</evidence>
<evidence type="ECO:0000256" key="5">
    <source>
        <dbReference type="ARBA" id="ARBA00013152"/>
    </source>
</evidence>
<dbReference type="GO" id="GO:0009052">
    <property type="term" value="P:pentose-phosphate shunt, non-oxidative branch"/>
    <property type="evidence" value="ECO:0007669"/>
    <property type="project" value="UniProtKB-ARBA"/>
</dbReference>
<evidence type="ECO:0000256" key="3">
    <source>
        <dbReference type="ARBA" id="ARBA00007131"/>
    </source>
</evidence>
<dbReference type="SUPFAM" id="SSF52518">
    <property type="entry name" value="Thiamin diphosphate-binding fold (THDP-binding)"/>
    <property type="match status" value="2"/>
</dbReference>
<feature type="binding site" evidence="16">
    <location>
        <position position="255"/>
    </location>
    <ligand>
        <name>Mg(2+)</name>
        <dbReference type="ChEBI" id="CHEBI:18420"/>
    </ligand>
</feature>
<proteinExistence type="inferred from homology"/>
<dbReference type="PANTHER" id="PTHR43522:SF2">
    <property type="entry name" value="TRANSKETOLASE 1-RELATED"/>
    <property type="match status" value="1"/>
</dbReference>
<evidence type="ECO:0000313" key="20">
    <source>
        <dbReference type="EMBL" id="EFV96034.1"/>
    </source>
</evidence>
<dbReference type="STRING" id="887898.HMPREF0551_0217"/>
<dbReference type="FunFam" id="3.40.50.970:FF:000004">
    <property type="entry name" value="Transketolase"/>
    <property type="match status" value="1"/>
</dbReference>
<dbReference type="EC" id="2.2.1.1" evidence="5 12"/>
<comment type="cofactor">
    <cofactor evidence="15">
        <name>thiamine diphosphate</name>
        <dbReference type="ChEBI" id="CHEBI:58937"/>
    </cofactor>
    <text evidence="15">Binds 1 thiamine pyrophosphate per subunit. During the reaction, the substrate forms a covalent intermediate with the cofactor.</text>
</comment>
<evidence type="ECO:0000256" key="2">
    <source>
        <dbReference type="ARBA" id="ARBA00001941"/>
    </source>
</evidence>
<comment type="cofactor">
    <cofactor evidence="1">
        <name>Ca(2+)</name>
        <dbReference type="ChEBI" id="CHEBI:29108"/>
    </cofactor>
</comment>
<feature type="binding site" evidence="15">
    <location>
        <position position="224"/>
    </location>
    <ligand>
        <name>thiamine diphosphate</name>
        <dbReference type="ChEBI" id="CHEBI:58937"/>
    </ligand>
</feature>
<gene>
    <name evidence="20" type="primary">tkt</name>
    <name evidence="20" type="ORF">HMPREF0551_0217</name>
</gene>